<accession>A0A0D0DEY8</accession>
<proteinExistence type="predicted"/>
<reference evidence="2 3" key="1">
    <citation type="submission" date="2014-04" db="EMBL/GenBank/DDBJ databases">
        <authorList>
            <consortium name="DOE Joint Genome Institute"/>
            <person name="Kuo A."/>
            <person name="Kohler A."/>
            <person name="Jargeat P."/>
            <person name="Nagy L.G."/>
            <person name="Floudas D."/>
            <person name="Copeland A."/>
            <person name="Barry K.W."/>
            <person name="Cichocki N."/>
            <person name="Veneault-Fourrey C."/>
            <person name="LaButti K."/>
            <person name="Lindquist E.A."/>
            <person name="Lipzen A."/>
            <person name="Lundell T."/>
            <person name="Morin E."/>
            <person name="Murat C."/>
            <person name="Sun H."/>
            <person name="Tunlid A."/>
            <person name="Henrissat B."/>
            <person name="Grigoriev I.V."/>
            <person name="Hibbett D.S."/>
            <person name="Martin F."/>
            <person name="Nordberg H.P."/>
            <person name="Cantor M.N."/>
            <person name="Hua S.X."/>
        </authorList>
    </citation>
    <scope>NUCLEOTIDE SEQUENCE [LARGE SCALE GENOMIC DNA]</scope>
    <source>
        <strain evidence="2 3">Ve08.2h10</strain>
    </source>
</reference>
<feature type="compositionally biased region" description="Polar residues" evidence="1">
    <location>
        <begin position="33"/>
        <end position="50"/>
    </location>
</feature>
<protein>
    <submittedName>
        <fullName evidence="2">Uncharacterized protein</fullName>
    </submittedName>
</protein>
<dbReference type="Proteomes" id="UP000054538">
    <property type="component" value="Unassembled WGS sequence"/>
</dbReference>
<feature type="compositionally biased region" description="Acidic residues" evidence="1">
    <location>
        <begin position="134"/>
        <end position="143"/>
    </location>
</feature>
<dbReference type="InParanoid" id="A0A0D0DEY8"/>
<dbReference type="AlphaFoldDB" id="A0A0D0DEY8"/>
<dbReference type="OrthoDB" id="3240105at2759"/>
<evidence type="ECO:0000313" key="2">
    <source>
        <dbReference type="EMBL" id="KIK76190.1"/>
    </source>
</evidence>
<gene>
    <name evidence="2" type="ORF">PAXRUDRAFT_18385</name>
</gene>
<feature type="region of interest" description="Disordered" evidence="1">
    <location>
        <begin position="31"/>
        <end position="143"/>
    </location>
</feature>
<feature type="compositionally biased region" description="Polar residues" evidence="1">
    <location>
        <begin position="112"/>
        <end position="121"/>
    </location>
</feature>
<dbReference type="EMBL" id="KN827623">
    <property type="protein sequence ID" value="KIK76190.1"/>
    <property type="molecule type" value="Genomic_DNA"/>
</dbReference>
<evidence type="ECO:0000313" key="3">
    <source>
        <dbReference type="Proteomes" id="UP000054538"/>
    </source>
</evidence>
<evidence type="ECO:0000256" key="1">
    <source>
        <dbReference type="SAM" id="MobiDB-lite"/>
    </source>
</evidence>
<organism evidence="2 3">
    <name type="scientific">Paxillus rubicundulus Ve08.2h10</name>
    <dbReference type="NCBI Taxonomy" id="930991"/>
    <lineage>
        <taxon>Eukaryota</taxon>
        <taxon>Fungi</taxon>
        <taxon>Dikarya</taxon>
        <taxon>Basidiomycota</taxon>
        <taxon>Agaricomycotina</taxon>
        <taxon>Agaricomycetes</taxon>
        <taxon>Agaricomycetidae</taxon>
        <taxon>Boletales</taxon>
        <taxon>Paxilineae</taxon>
        <taxon>Paxillaceae</taxon>
        <taxon>Paxillus</taxon>
    </lineage>
</organism>
<dbReference type="HOGENOM" id="CLU_099525_0_0_1"/>
<sequence length="174" mass="19023">MANDSGQSNQCALNFNGTLKDVSEIAFYDSEGNDQPITTHAIKTTSQASRASRAPKDDNAASTSTGGRKWKRAQEASNNNVAPNTKHAKTIDAACHARSNIVLSDNKDDSSHQSGQETSPWSELPNDGFSDDKANEEDGTEPEDYAVIQAERELDNKVRHVHLFFSVVLLTFRV</sequence>
<keyword evidence="3" id="KW-1185">Reference proteome</keyword>
<name>A0A0D0DEY8_9AGAM</name>
<reference evidence="3" key="2">
    <citation type="submission" date="2015-01" db="EMBL/GenBank/DDBJ databases">
        <title>Evolutionary Origins and Diversification of the Mycorrhizal Mutualists.</title>
        <authorList>
            <consortium name="DOE Joint Genome Institute"/>
            <consortium name="Mycorrhizal Genomics Consortium"/>
            <person name="Kohler A."/>
            <person name="Kuo A."/>
            <person name="Nagy L.G."/>
            <person name="Floudas D."/>
            <person name="Copeland A."/>
            <person name="Barry K.W."/>
            <person name="Cichocki N."/>
            <person name="Veneault-Fourrey C."/>
            <person name="LaButti K."/>
            <person name="Lindquist E.A."/>
            <person name="Lipzen A."/>
            <person name="Lundell T."/>
            <person name="Morin E."/>
            <person name="Murat C."/>
            <person name="Riley R."/>
            <person name="Ohm R."/>
            <person name="Sun H."/>
            <person name="Tunlid A."/>
            <person name="Henrissat B."/>
            <person name="Grigoriev I.V."/>
            <person name="Hibbett D.S."/>
            <person name="Martin F."/>
        </authorList>
    </citation>
    <scope>NUCLEOTIDE SEQUENCE [LARGE SCALE GENOMIC DNA]</scope>
    <source>
        <strain evidence="3">Ve08.2h10</strain>
    </source>
</reference>